<keyword evidence="5" id="KW-0539">Nucleus</keyword>
<evidence type="ECO:0000313" key="9">
    <source>
        <dbReference type="EMBL" id="CAF9935772.1"/>
    </source>
</evidence>
<feature type="domain" description="C2H2-type" evidence="8">
    <location>
        <begin position="616"/>
        <end position="646"/>
    </location>
</feature>
<dbReference type="PROSITE" id="PS50157">
    <property type="entry name" value="ZINC_FINGER_C2H2_2"/>
    <property type="match status" value="1"/>
</dbReference>
<feature type="compositionally biased region" description="Polar residues" evidence="7">
    <location>
        <begin position="403"/>
        <end position="414"/>
    </location>
</feature>
<keyword evidence="6" id="KW-0862">Zinc</keyword>
<feature type="region of interest" description="Disordered" evidence="7">
    <location>
        <begin position="299"/>
        <end position="366"/>
    </location>
</feature>
<feature type="compositionally biased region" description="Polar residues" evidence="7">
    <location>
        <begin position="1082"/>
        <end position="1113"/>
    </location>
</feature>
<evidence type="ECO:0000256" key="5">
    <source>
        <dbReference type="ARBA" id="ARBA00023242"/>
    </source>
</evidence>
<feature type="region of interest" description="Disordered" evidence="7">
    <location>
        <begin position="1735"/>
        <end position="1773"/>
    </location>
</feature>
<sequence length="2088" mass="226539">MNVLEPGWLAATIEGELSEALRHWEDRHQSIGKSRGLPYDDGSNLRIPSAKKGPVVQIIKFLNFEEPIQVTLSDSVIRVNASIANQASQRYAQKNRRKLTEGTVGGLIQLLEFEIVATHLGPRDRKLTLYVKDFKTIGANGSGDFGVAPQAVESRGGTKELLNKLADLRKHSPDEQSEHSVSVSPIRSQPSIQTSETGSIQDSQVGFATQVPRYNAPLIGKPKASNPTAGMKFGSTSTANSAKSLAPPTMANYGKPLADTLSHFQLQAAPPRPSVSSNKNLLGILQNPRLAAPAPEIVSEPRKEPTPGLSATPIGPAVVNREKEASQDITFTSNNESASRASVGSQKRKRHSPDIAPRKKAPDNVQLHGIYKGRESLAVDRGLDGKTKSGAALTDASIKTVCDRSSTSELTQSHPDAPVEASSRSISKHTSLAPGQNPGRNRISSRDVKIPRDQEDILSRADSWLPAEPGQREPTANIPISLLKTLNRKADISAQRPVSRRKLTNRTMISNAVIDQTADSESDVPLSSGQWPASPERDQLPPDSSSGSTEHSDHLVQRLSKTPLSVSSSRRQSHVSISSHSMPSGRPSPISARRLSHGVSSPGGTTPSAGEEVHRFTCQASGCDKSYKNSGGLKHHMDRHHTSTGSFESFGCPVKECANSYGSPGRLKYHIEHHHDGNAIPPRPPRSYGGSATPTTTTGAPDPVSPGLKLGSECDEGSGRKLADSGANKGSDNAEVSASILSLFDRRPTTPGDGEDVKRRSRTDSVLNSTSPPDAQPAPVQSRGINLDEIHLTKEKFSPLLRASPTSESDLEMTVPLPLNEKADSVASSAPMKRFPSTASQPQDPFTQVKRTPYSNGRVQNKSLPRFRTLSSPLKANFYPLTNGIVTDDTDFVSASVISGPDTSTAETHGEDGSSGTAEDQNVGKLAARLTEESESQEVANGNLDKPLEVVSEDQQGRRKADAAEPIDSAFLMTESQSQIREVNQPSMVAEANAKIQTMPERSTTTNGNHLDSLPQLTTPDHTVQIVNEMKRKVADSSLVSPGMAKRQKRFKVPSAFVFTERSEIPGDPSERARQYRQDFLTSRRSSENSTPTMSPTISFTNIPGTTSENSLDPSDRARQMRQEIPASRRGSETSTSTTSPRIEFTALAGMIKAGGWNVNEKDVDNVIVQKQLADTEIEHQKMTEVKKSFTRARTQDMGLVAAALANGTASTKSDENAKPGAACSPSSEYELYSLSFVEQNADVESPDAEQSTVIKASSYVSKDDTQRAQSVELDVSFQAPGHQDAEHELGNAKNDVEQTVDPGMGPTVASNDQLAKNNRDGQPVGPEPDKACEDLASRADEVAKQGNNGPTSEVTLDPVIESDRVALGSLYQRQSIEENADTKISNEDSSEPILEQQSVTVDADQPTSDKTATEPSLQQRLGGVDTNPVLLEVQGDQDVAPSKHITFADAPMNQSSSTLPVAAFAAESDIEDQTYLSTAAVEPSIPVSNSMSDAELKSVEGPQNVEQLPIEITNQGSSSAHQSIFDLFKAAYPAYPGDTKHFAAICRKISQLVKANRMEHQSLWDDFIVRHKIEYPQYLRRCAEEAEDAVPYEDFYQTKSEGPICQQHVINRQNLVEALALVAQKSSDEHVHVEPIKESGLRVEPVGHKSNPKSDTVVENSNHQFETDHDDKLLQAVRTKTLSQLATSNEIVRKAPESLNTVGISAERVHSKAVRDDGSRDELVKAQSALMEATSSEIVQKPSESPVIIDLTDDDPPDDQPRRAKPEVPPQSRITHLVNGVHFDPSRFQCRPVVSRSLHQVPYTPPPMQGSHVPPPPQWMRSQLVPATASTKSSPKSLRRSLPWNDSGHSVPQKSPNAVASETRKPLPRSSLREIRAKESSNVGGGRFQVSAESIPESVKQSQDFLNACQRVIQSNWGIKAHELLEPELYHGRALPENCIELLAEIASKVKVGEARNRIKEAIDTRTRDSARQGAGHPKEDRKMLKSDLEVVRGIVETSSMSTTSPFSLPHTNAAVEKQNEDAPSEWWDDANSPFKSFARAYASIRRGKGNSFAKAESAQPGDIEKAHKAASGGVQLKKMDFMRWNL</sequence>
<feature type="region of interest" description="Disordered" evidence="7">
    <location>
        <begin position="674"/>
        <end position="785"/>
    </location>
</feature>
<feature type="compositionally biased region" description="Polar residues" evidence="7">
    <location>
        <begin position="1848"/>
        <end position="1861"/>
    </location>
</feature>
<dbReference type="Proteomes" id="UP000664534">
    <property type="component" value="Unassembled WGS sequence"/>
</dbReference>
<protein>
    <recommendedName>
        <fullName evidence="8">C2H2-type domain-containing protein</fullName>
    </recommendedName>
</protein>
<dbReference type="InterPro" id="IPR013087">
    <property type="entry name" value="Znf_C2H2_type"/>
</dbReference>
<evidence type="ECO:0000256" key="3">
    <source>
        <dbReference type="ARBA" id="ARBA00022454"/>
    </source>
</evidence>
<keyword evidence="6" id="KW-0863">Zinc-finger</keyword>
<evidence type="ECO:0000256" key="1">
    <source>
        <dbReference type="ARBA" id="ARBA00004123"/>
    </source>
</evidence>
<reference evidence="9" key="1">
    <citation type="submission" date="2021-03" db="EMBL/GenBank/DDBJ databases">
        <authorList>
            <person name="Tagirdzhanova G."/>
        </authorList>
    </citation>
    <scope>NUCLEOTIDE SEQUENCE</scope>
</reference>
<feature type="compositionally biased region" description="Polar residues" evidence="7">
    <location>
        <begin position="234"/>
        <end position="243"/>
    </location>
</feature>
<keyword evidence="3" id="KW-0158">Chromosome</keyword>
<feature type="compositionally biased region" description="Polar residues" evidence="7">
    <location>
        <begin position="512"/>
        <end position="531"/>
    </location>
</feature>
<keyword evidence="10" id="KW-1185">Reference proteome</keyword>
<feature type="compositionally biased region" description="Polar residues" evidence="7">
    <location>
        <begin position="179"/>
        <end position="201"/>
    </location>
</feature>
<dbReference type="OrthoDB" id="3538943at2759"/>
<dbReference type="Gene3D" id="3.30.160.60">
    <property type="entry name" value="Classic Zinc Finger"/>
    <property type="match status" value="1"/>
</dbReference>
<gene>
    <name evidence="9" type="ORF">IMSHALPRED_010343</name>
</gene>
<feature type="compositionally biased region" description="Polar residues" evidence="7">
    <location>
        <begin position="422"/>
        <end position="434"/>
    </location>
</feature>
<feature type="region of interest" description="Disordered" evidence="7">
    <location>
        <begin position="171"/>
        <end position="201"/>
    </location>
</feature>
<keyword evidence="4" id="KW-0779">Telomere</keyword>
<evidence type="ECO:0000256" key="2">
    <source>
        <dbReference type="ARBA" id="ARBA00004574"/>
    </source>
</evidence>
<accession>A0A8H3G329</accession>
<feature type="compositionally biased region" description="Polar residues" evidence="7">
    <location>
        <begin position="764"/>
        <end position="773"/>
    </location>
</feature>
<dbReference type="GO" id="GO:0000781">
    <property type="term" value="C:chromosome, telomeric region"/>
    <property type="evidence" value="ECO:0007669"/>
    <property type="project" value="UniProtKB-SubCell"/>
</dbReference>
<dbReference type="PROSITE" id="PS00028">
    <property type="entry name" value="ZINC_FINGER_C2H2_1"/>
    <property type="match status" value="2"/>
</dbReference>
<feature type="compositionally biased region" description="Low complexity" evidence="7">
    <location>
        <begin position="689"/>
        <end position="701"/>
    </location>
</feature>
<dbReference type="Pfam" id="PF10341">
    <property type="entry name" value="TPP1"/>
    <property type="match status" value="1"/>
</dbReference>
<proteinExistence type="predicted"/>
<feature type="compositionally biased region" description="Basic and acidic residues" evidence="7">
    <location>
        <begin position="352"/>
        <end position="362"/>
    </location>
</feature>
<evidence type="ECO:0000256" key="6">
    <source>
        <dbReference type="PROSITE-ProRule" id="PRU00042"/>
    </source>
</evidence>
<feature type="region of interest" description="Disordered" evidence="7">
    <location>
        <begin position="400"/>
        <end position="452"/>
    </location>
</feature>
<evidence type="ECO:0000256" key="4">
    <source>
        <dbReference type="ARBA" id="ARBA00022895"/>
    </source>
</evidence>
<feature type="compositionally biased region" description="Polar residues" evidence="7">
    <location>
        <begin position="598"/>
        <end position="608"/>
    </location>
</feature>
<feature type="compositionally biased region" description="Pro residues" evidence="7">
    <location>
        <begin position="1804"/>
        <end position="1819"/>
    </location>
</feature>
<name>A0A8H3G329_9LECA</name>
<feature type="region of interest" description="Disordered" evidence="7">
    <location>
        <begin position="1082"/>
        <end position="1141"/>
    </location>
</feature>
<feature type="compositionally biased region" description="Polar residues" evidence="7">
    <location>
        <begin position="837"/>
        <end position="860"/>
    </location>
</feature>
<evidence type="ECO:0000256" key="7">
    <source>
        <dbReference type="SAM" id="MobiDB-lite"/>
    </source>
</evidence>
<feature type="region of interest" description="Disordered" evidence="7">
    <location>
        <begin position="512"/>
        <end position="611"/>
    </location>
</feature>
<feature type="region of interest" description="Disordered" evidence="7">
    <location>
        <begin position="824"/>
        <end position="860"/>
    </location>
</feature>
<evidence type="ECO:0000259" key="8">
    <source>
        <dbReference type="PROSITE" id="PS50157"/>
    </source>
</evidence>
<keyword evidence="6" id="KW-0479">Metal-binding</keyword>
<feature type="compositionally biased region" description="Polar residues" evidence="7">
    <location>
        <begin position="327"/>
        <end position="345"/>
    </location>
</feature>
<comment type="caution">
    <text evidence="9">The sequence shown here is derived from an EMBL/GenBank/DDBJ whole genome shotgun (WGS) entry which is preliminary data.</text>
</comment>
<dbReference type="EMBL" id="CAJPDT010000086">
    <property type="protein sequence ID" value="CAF9935772.1"/>
    <property type="molecule type" value="Genomic_DNA"/>
</dbReference>
<dbReference type="InterPro" id="IPR019437">
    <property type="entry name" value="TPP1/Est3"/>
</dbReference>
<feature type="region of interest" description="Disordered" evidence="7">
    <location>
        <begin position="1802"/>
        <end position="1872"/>
    </location>
</feature>
<feature type="compositionally biased region" description="Low complexity" evidence="7">
    <location>
        <begin position="565"/>
        <end position="581"/>
    </location>
</feature>
<feature type="region of interest" description="Disordered" evidence="7">
    <location>
        <begin position="897"/>
        <end position="967"/>
    </location>
</feature>
<comment type="subcellular location">
    <subcellularLocation>
        <location evidence="2">Chromosome</location>
        <location evidence="2">Telomere</location>
    </subcellularLocation>
    <subcellularLocation>
        <location evidence="1">Nucleus</location>
    </subcellularLocation>
</comment>
<organism evidence="9 10">
    <name type="scientific">Imshaugia aleurites</name>
    <dbReference type="NCBI Taxonomy" id="172621"/>
    <lineage>
        <taxon>Eukaryota</taxon>
        <taxon>Fungi</taxon>
        <taxon>Dikarya</taxon>
        <taxon>Ascomycota</taxon>
        <taxon>Pezizomycotina</taxon>
        <taxon>Lecanoromycetes</taxon>
        <taxon>OSLEUM clade</taxon>
        <taxon>Lecanoromycetidae</taxon>
        <taxon>Lecanorales</taxon>
        <taxon>Lecanorineae</taxon>
        <taxon>Parmeliaceae</taxon>
        <taxon>Imshaugia</taxon>
    </lineage>
</organism>
<feature type="compositionally biased region" description="Polar residues" evidence="7">
    <location>
        <begin position="1396"/>
        <end position="1419"/>
    </location>
</feature>
<evidence type="ECO:0000313" key="10">
    <source>
        <dbReference type="Proteomes" id="UP000664534"/>
    </source>
</evidence>
<feature type="compositionally biased region" description="Polar residues" evidence="7">
    <location>
        <begin position="728"/>
        <end position="740"/>
    </location>
</feature>
<dbReference type="SMART" id="SM00355">
    <property type="entry name" value="ZnF_C2H2"/>
    <property type="match status" value="2"/>
</dbReference>
<dbReference type="GO" id="GO:0008270">
    <property type="term" value="F:zinc ion binding"/>
    <property type="evidence" value="ECO:0007669"/>
    <property type="project" value="UniProtKB-KW"/>
</dbReference>
<feature type="region of interest" description="Disordered" evidence="7">
    <location>
        <begin position="1297"/>
        <end position="1332"/>
    </location>
</feature>
<dbReference type="GO" id="GO:0007004">
    <property type="term" value="P:telomere maintenance via telomerase"/>
    <property type="evidence" value="ECO:0007669"/>
    <property type="project" value="InterPro"/>
</dbReference>
<dbReference type="GO" id="GO:0042162">
    <property type="term" value="F:telomeric DNA binding"/>
    <property type="evidence" value="ECO:0007669"/>
    <property type="project" value="InterPro"/>
</dbReference>
<feature type="region of interest" description="Disordered" evidence="7">
    <location>
        <begin position="218"/>
        <end position="251"/>
    </location>
</feature>
<dbReference type="GO" id="GO:0005697">
    <property type="term" value="C:telomerase holoenzyme complex"/>
    <property type="evidence" value="ECO:0007669"/>
    <property type="project" value="InterPro"/>
</dbReference>
<feature type="region of interest" description="Disordered" evidence="7">
    <location>
        <begin position="1379"/>
        <end position="1419"/>
    </location>
</feature>